<sequence>MKRSLALLLASLLVVFGLTACGNDKKQDQGNQDSAVVGDDTVGNNGSTANDGLTGNNATDNGDKNNTNKDDSLLDDAEQGVNDAVQDAENALNDVTGNAQNNKVRARNRSGDLRDMENGVARNSTL</sequence>
<dbReference type="RefSeq" id="WP_187029170.1">
    <property type="nucleotide sequence ID" value="NZ_AP023420.1"/>
</dbReference>
<evidence type="ECO:0000256" key="2">
    <source>
        <dbReference type="SAM" id="SignalP"/>
    </source>
</evidence>
<feature type="chain" id="PRO_5038910823" evidence="2">
    <location>
        <begin position="21"/>
        <end position="126"/>
    </location>
</feature>
<feature type="compositionally biased region" description="Polar residues" evidence="1">
    <location>
        <begin position="42"/>
        <end position="53"/>
    </location>
</feature>
<evidence type="ECO:0000313" key="4">
    <source>
        <dbReference type="Proteomes" id="UP000679848"/>
    </source>
</evidence>
<gene>
    <name evidence="3" type="ORF">MM59RIKEN_18940</name>
</gene>
<dbReference type="Proteomes" id="UP000679848">
    <property type="component" value="Chromosome"/>
</dbReference>
<feature type="compositionally biased region" description="Polar residues" evidence="1">
    <location>
        <begin position="93"/>
        <end position="103"/>
    </location>
</feature>
<dbReference type="KEGG" id="pfaa:MM59RIKEN_18940"/>
<protein>
    <submittedName>
        <fullName evidence="3">Uncharacterized protein</fullName>
    </submittedName>
</protein>
<proteinExistence type="predicted"/>
<organism evidence="3 4">
    <name type="scientific">Pusillibacter faecalis</name>
    <dbReference type="NCBI Taxonomy" id="2714358"/>
    <lineage>
        <taxon>Bacteria</taxon>
        <taxon>Bacillati</taxon>
        <taxon>Bacillota</taxon>
        <taxon>Clostridia</taxon>
        <taxon>Eubacteriales</taxon>
        <taxon>Oscillospiraceae</taxon>
        <taxon>Pusillibacter</taxon>
    </lineage>
</organism>
<evidence type="ECO:0000313" key="3">
    <source>
        <dbReference type="EMBL" id="BCK84575.1"/>
    </source>
</evidence>
<dbReference type="PROSITE" id="PS51257">
    <property type="entry name" value="PROKAR_LIPOPROTEIN"/>
    <property type="match status" value="1"/>
</dbReference>
<keyword evidence="4" id="KW-1185">Reference proteome</keyword>
<dbReference type="AlphaFoldDB" id="A0A810QDB5"/>
<keyword evidence="2" id="KW-0732">Signal</keyword>
<feature type="signal peptide" evidence="2">
    <location>
        <begin position="1"/>
        <end position="20"/>
    </location>
</feature>
<reference evidence="3" key="1">
    <citation type="submission" date="2020-09" db="EMBL/GenBank/DDBJ databases">
        <title>New species isolated from human feces.</title>
        <authorList>
            <person name="Kitahara M."/>
            <person name="Shigeno Y."/>
            <person name="Shime M."/>
            <person name="Matsumoto Y."/>
            <person name="Nakamura S."/>
            <person name="Motooka D."/>
            <person name="Fukuoka S."/>
            <person name="Nishikawa H."/>
            <person name="Benno Y."/>
        </authorList>
    </citation>
    <scope>NUCLEOTIDE SEQUENCE</scope>
    <source>
        <strain evidence="3">MM59</strain>
    </source>
</reference>
<feature type="region of interest" description="Disordered" evidence="1">
    <location>
        <begin position="22"/>
        <end position="78"/>
    </location>
</feature>
<feature type="region of interest" description="Disordered" evidence="1">
    <location>
        <begin position="92"/>
        <end position="126"/>
    </location>
</feature>
<evidence type="ECO:0000256" key="1">
    <source>
        <dbReference type="SAM" id="MobiDB-lite"/>
    </source>
</evidence>
<dbReference type="EMBL" id="AP023420">
    <property type="protein sequence ID" value="BCK84575.1"/>
    <property type="molecule type" value="Genomic_DNA"/>
</dbReference>
<name>A0A810QDB5_9FIRM</name>
<accession>A0A810QDB5</accession>
<feature type="compositionally biased region" description="Basic and acidic residues" evidence="1">
    <location>
        <begin position="61"/>
        <end position="72"/>
    </location>
</feature>